<evidence type="ECO:0000313" key="2">
    <source>
        <dbReference type="EMBL" id="MCQ8184738.1"/>
    </source>
</evidence>
<keyword evidence="1" id="KW-0472">Membrane</keyword>
<proteinExistence type="predicted"/>
<sequence>MARSFDQHVRFSGSFGTVLKMLMVIGFVGLIVFYLSPLSPQPNNLLTEAFLANPYLNGLILGVLGLGIIYFLNQATEVDPAIGWIKRVRNSVDSAHTVVPRAPKIISTAAFVLHESQWPQRPLTPSQKTSILDSLSLRIDERADIGRYITNVLVFLGLLGTFWGLLGTVSGVADVISSLAASGGEGSASDAVAQLITNLKGPLDGMSTAFSSSLFGLGGSLVLGILALFAGQAQNQLYTSLEDWLSLQTNDNANGGPAPEGGSAHYSAAEIDHTLQRLEAAITKLASAQHEGAGAVQQEIRQLGRTLLEGTRGGRS</sequence>
<feature type="transmembrane region" description="Helical" evidence="1">
    <location>
        <begin position="148"/>
        <end position="166"/>
    </location>
</feature>
<protein>
    <submittedName>
        <fullName evidence="2">MotA/TolQ/ExbB proton channel family protein</fullName>
    </submittedName>
</protein>
<dbReference type="EMBL" id="JANIBC010000002">
    <property type="protein sequence ID" value="MCQ8184738.1"/>
    <property type="molecule type" value="Genomic_DNA"/>
</dbReference>
<dbReference type="AlphaFoldDB" id="A0A9X2L851"/>
<comment type="caution">
    <text evidence="2">The sequence shown here is derived from an EMBL/GenBank/DDBJ whole genome shotgun (WGS) entry which is preliminary data.</text>
</comment>
<keyword evidence="3" id="KW-1185">Reference proteome</keyword>
<feature type="transmembrane region" description="Helical" evidence="1">
    <location>
        <begin position="209"/>
        <end position="230"/>
    </location>
</feature>
<dbReference type="RefSeq" id="WP_256618588.1">
    <property type="nucleotide sequence ID" value="NZ_JANIBC010000002.1"/>
</dbReference>
<gene>
    <name evidence="2" type="ORF">NOG11_04990</name>
</gene>
<keyword evidence="1" id="KW-0812">Transmembrane</keyword>
<feature type="transmembrane region" description="Helical" evidence="1">
    <location>
        <begin position="55"/>
        <end position="72"/>
    </location>
</feature>
<reference evidence="2" key="1">
    <citation type="submission" date="2022-07" db="EMBL/GenBank/DDBJ databases">
        <title>Parvularcula maris sp. nov., an algicidal bacterium isolated from seawater.</title>
        <authorList>
            <person name="Li F."/>
        </authorList>
    </citation>
    <scope>NUCLEOTIDE SEQUENCE</scope>
    <source>
        <strain evidence="2">BGMRC 0090</strain>
    </source>
</reference>
<evidence type="ECO:0000313" key="3">
    <source>
        <dbReference type="Proteomes" id="UP001142610"/>
    </source>
</evidence>
<accession>A0A9X2L851</accession>
<evidence type="ECO:0000256" key="1">
    <source>
        <dbReference type="SAM" id="Phobius"/>
    </source>
</evidence>
<feature type="transmembrane region" description="Helical" evidence="1">
    <location>
        <begin position="12"/>
        <end position="35"/>
    </location>
</feature>
<organism evidence="2 3">
    <name type="scientific">Parvularcula maris</name>
    <dbReference type="NCBI Taxonomy" id="2965077"/>
    <lineage>
        <taxon>Bacteria</taxon>
        <taxon>Pseudomonadati</taxon>
        <taxon>Pseudomonadota</taxon>
        <taxon>Alphaproteobacteria</taxon>
        <taxon>Parvularculales</taxon>
        <taxon>Parvularculaceae</taxon>
        <taxon>Parvularcula</taxon>
    </lineage>
</organism>
<keyword evidence="1" id="KW-1133">Transmembrane helix</keyword>
<dbReference type="Proteomes" id="UP001142610">
    <property type="component" value="Unassembled WGS sequence"/>
</dbReference>
<name>A0A9X2L851_9PROT</name>